<feature type="non-terminal residue" evidence="2">
    <location>
        <position position="1"/>
    </location>
</feature>
<sequence length="53" mass="6136">FPEVNAVSTTNYGHRRGRGRGRGRGKGHSRNFSWYRGGHNNFSNFKKMTTHQK</sequence>
<protein>
    <submittedName>
        <fullName evidence="2">Uncharacterized protein</fullName>
    </submittedName>
</protein>
<feature type="compositionally biased region" description="Basic residues" evidence="1">
    <location>
        <begin position="13"/>
        <end position="29"/>
    </location>
</feature>
<comment type="caution">
    <text evidence="2">The sequence shown here is derived from an EMBL/GenBank/DDBJ whole genome shotgun (WGS) entry which is preliminary data.</text>
</comment>
<evidence type="ECO:0000313" key="2">
    <source>
        <dbReference type="EMBL" id="POO00935.1"/>
    </source>
</evidence>
<evidence type="ECO:0000256" key="1">
    <source>
        <dbReference type="SAM" id="MobiDB-lite"/>
    </source>
</evidence>
<gene>
    <name evidence="2" type="ORF">TorRG33x02_031180</name>
</gene>
<organism evidence="2 3">
    <name type="scientific">Trema orientale</name>
    <name type="common">Charcoal tree</name>
    <name type="synonym">Celtis orientalis</name>
    <dbReference type="NCBI Taxonomy" id="63057"/>
    <lineage>
        <taxon>Eukaryota</taxon>
        <taxon>Viridiplantae</taxon>
        <taxon>Streptophyta</taxon>
        <taxon>Embryophyta</taxon>
        <taxon>Tracheophyta</taxon>
        <taxon>Spermatophyta</taxon>
        <taxon>Magnoliopsida</taxon>
        <taxon>eudicotyledons</taxon>
        <taxon>Gunneridae</taxon>
        <taxon>Pentapetalae</taxon>
        <taxon>rosids</taxon>
        <taxon>fabids</taxon>
        <taxon>Rosales</taxon>
        <taxon>Cannabaceae</taxon>
        <taxon>Trema</taxon>
    </lineage>
</organism>
<feature type="compositionally biased region" description="Polar residues" evidence="1">
    <location>
        <begin position="1"/>
        <end position="12"/>
    </location>
</feature>
<dbReference type="Proteomes" id="UP000237000">
    <property type="component" value="Unassembled WGS sequence"/>
</dbReference>
<dbReference type="InParanoid" id="A0A2P5FT09"/>
<feature type="region of interest" description="Disordered" evidence="1">
    <location>
        <begin position="1"/>
        <end position="53"/>
    </location>
</feature>
<dbReference type="EMBL" id="JXTC01000010">
    <property type="protein sequence ID" value="POO00935.1"/>
    <property type="molecule type" value="Genomic_DNA"/>
</dbReference>
<reference evidence="3" key="1">
    <citation type="submission" date="2016-06" db="EMBL/GenBank/DDBJ databases">
        <title>Parallel loss of symbiosis genes in relatives of nitrogen-fixing non-legume Parasponia.</title>
        <authorList>
            <person name="Van Velzen R."/>
            <person name="Holmer R."/>
            <person name="Bu F."/>
            <person name="Rutten L."/>
            <person name="Van Zeijl A."/>
            <person name="Liu W."/>
            <person name="Santuari L."/>
            <person name="Cao Q."/>
            <person name="Sharma T."/>
            <person name="Shen D."/>
            <person name="Roswanjaya Y."/>
            <person name="Wardhani T."/>
            <person name="Kalhor M.S."/>
            <person name="Jansen J."/>
            <person name="Van den Hoogen J."/>
            <person name="Gungor B."/>
            <person name="Hartog M."/>
            <person name="Hontelez J."/>
            <person name="Verver J."/>
            <person name="Yang W.-C."/>
            <person name="Schijlen E."/>
            <person name="Repin R."/>
            <person name="Schilthuizen M."/>
            <person name="Schranz E."/>
            <person name="Heidstra R."/>
            <person name="Miyata K."/>
            <person name="Fedorova E."/>
            <person name="Kohlen W."/>
            <person name="Bisseling T."/>
            <person name="Smit S."/>
            <person name="Geurts R."/>
        </authorList>
    </citation>
    <scope>NUCLEOTIDE SEQUENCE [LARGE SCALE GENOMIC DNA]</scope>
    <source>
        <strain evidence="3">cv. RG33-2</strain>
    </source>
</reference>
<dbReference type="AlphaFoldDB" id="A0A2P5FT09"/>
<name>A0A2P5FT09_TREOI</name>
<accession>A0A2P5FT09</accession>
<keyword evidence="3" id="KW-1185">Reference proteome</keyword>
<evidence type="ECO:0000313" key="3">
    <source>
        <dbReference type="Proteomes" id="UP000237000"/>
    </source>
</evidence>
<proteinExistence type="predicted"/>